<dbReference type="EMBL" id="RCMG01000824">
    <property type="protein sequence ID" value="KAG2845974.1"/>
    <property type="molecule type" value="Genomic_DNA"/>
</dbReference>
<protein>
    <submittedName>
        <fullName evidence="1">Uncharacterized protein</fullName>
    </submittedName>
</protein>
<accession>A0A8T0YKG9</accession>
<dbReference type="Proteomes" id="UP000735874">
    <property type="component" value="Unassembled WGS sequence"/>
</dbReference>
<dbReference type="AlphaFoldDB" id="A0A8T0YKG9"/>
<feature type="non-terminal residue" evidence="1">
    <location>
        <position position="1"/>
    </location>
</feature>
<reference evidence="1" key="1">
    <citation type="submission" date="2018-10" db="EMBL/GenBank/DDBJ databases">
        <title>Effector identification in a new, highly contiguous assembly of the strawberry crown rot pathogen Phytophthora cactorum.</title>
        <authorList>
            <person name="Armitage A.D."/>
            <person name="Nellist C.F."/>
            <person name="Bates H."/>
            <person name="Vickerstaff R.J."/>
            <person name="Harrison R.J."/>
        </authorList>
    </citation>
    <scope>NUCLEOTIDE SEQUENCE</scope>
    <source>
        <strain evidence="1">15-7</strain>
    </source>
</reference>
<organism evidence="1 2">
    <name type="scientific">Phytophthora cactorum</name>
    <dbReference type="NCBI Taxonomy" id="29920"/>
    <lineage>
        <taxon>Eukaryota</taxon>
        <taxon>Sar</taxon>
        <taxon>Stramenopiles</taxon>
        <taxon>Oomycota</taxon>
        <taxon>Peronosporomycetes</taxon>
        <taxon>Peronosporales</taxon>
        <taxon>Peronosporaceae</taxon>
        <taxon>Phytophthora</taxon>
    </lineage>
</organism>
<proteinExistence type="predicted"/>
<sequence length="92" mass="10659">MIAPPLFSVCRYIRDGFRRIKLIQVGPPDVHREELNGKNMTQIPLHFVTLMLRFDHNREEQSAGSICVAPIGIIMPKLELFSYWQSSCSWRA</sequence>
<comment type="caution">
    <text evidence="1">The sequence shown here is derived from an EMBL/GenBank/DDBJ whole genome shotgun (WGS) entry which is preliminary data.</text>
</comment>
<evidence type="ECO:0000313" key="1">
    <source>
        <dbReference type="EMBL" id="KAG2845974.1"/>
    </source>
</evidence>
<evidence type="ECO:0000313" key="2">
    <source>
        <dbReference type="Proteomes" id="UP000735874"/>
    </source>
</evidence>
<gene>
    <name evidence="1" type="ORF">PC113_g18069</name>
</gene>
<name>A0A8T0YKG9_9STRA</name>